<evidence type="ECO:0000256" key="4">
    <source>
        <dbReference type="ARBA" id="ARBA00023121"/>
    </source>
</evidence>
<feature type="region of interest" description="Disordered" evidence="6">
    <location>
        <begin position="500"/>
        <end position="600"/>
    </location>
</feature>
<dbReference type="GeneID" id="25317280"/>
<feature type="region of interest" description="Disordered" evidence="6">
    <location>
        <begin position="419"/>
        <end position="463"/>
    </location>
</feature>
<dbReference type="AlphaFoldDB" id="A0A0F4YRV7"/>
<evidence type="ECO:0000256" key="1">
    <source>
        <dbReference type="ARBA" id="ARBA00008842"/>
    </source>
</evidence>
<evidence type="ECO:0000313" key="8">
    <source>
        <dbReference type="Proteomes" id="UP000053958"/>
    </source>
</evidence>
<name>A0A0F4YRV7_RASE3</name>
<dbReference type="Gene3D" id="2.40.160.120">
    <property type="match status" value="1"/>
</dbReference>
<protein>
    <submittedName>
        <fullName evidence="7">Oxysterol binding protein (Osh7)</fullName>
    </submittedName>
</protein>
<evidence type="ECO:0000256" key="2">
    <source>
        <dbReference type="ARBA" id="ARBA00022448"/>
    </source>
</evidence>
<dbReference type="InterPro" id="IPR037239">
    <property type="entry name" value="OSBP_sf"/>
</dbReference>
<dbReference type="InterPro" id="IPR018494">
    <property type="entry name" value="Oxysterol-bd_CS"/>
</dbReference>
<feature type="region of interest" description="Disordered" evidence="6">
    <location>
        <begin position="51"/>
        <end position="90"/>
    </location>
</feature>
<feature type="compositionally biased region" description="Basic and acidic residues" evidence="6">
    <location>
        <begin position="580"/>
        <end position="590"/>
    </location>
</feature>
<dbReference type="GO" id="GO:0032934">
    <property type="term" value="F:sterol binding"/>
    <property type="evidence" value="ECO:0007669"/>
    <property type="project" value="TreeGrafter"/>
</dbReference>
<organism evidence="7 8">
    <name type="scientific">Rasamsonia emersonii (strain ATCC 16479 / CBS 393.64 / IMI 116815)</name>
    <dbReference type="NCBI Taxonomy" id="1408163"/>
    <lineage>
        <taxon>Eukaryota</taxon>
        <taxon>Fungi</taxon>
        <taxon>Dikarya</taxon>
        <taxon>Ascomycota</taxon>
        <taxon>Pezizomycotina</taxon>
        <taxon>Eurotiomycetes</taxon>
        <taxon>Eurotiomycetidae</taxon>
        <taxon>Eurotiales</taxon>
        <taxon>Trichocomaceae</taxon>
        <taxon>Rasamsonia</taxon>
    </lineage>
</organism>
<keyword evidence="3" id="KW-0445">Lipid transport</keyword>
<dbReference type="PANTHER" id="PTHR10972:SF102">
    <property type="entry name" value="OXYSTEROL-BINDING PROTEIN"/>
    <property type="match status" value="1"/>
</dbReference>
<dbReference type="EMBL" id="LASV01000209">
    <property type="protein sequence ID" value="KKA21027.1"/>
    <property type="molecule type" value="Genomic_DNA"/>
</dbReference>
<proteinExistence type="inferred from homology"/>
<dbReference type="PANTHER" id="PTHR10972">
    <property type="entry name" value="OXYSTEROL-BINDING PROTEIN-RELATED"/>
    <property type="match status" value="1"/>
</dbReference>
<evidence type="ECO:0000256" key="5">
    <source>
        <dbReference type="RuleBase" id="RU003844"/>
    </source>
</evidence>
<dbReference type="SUPFAM" id="SSF144000">
    <property type="entry name" value="Oxysterol-binding protein-like"/>
    <property type="match status" value="1"/>
</dbReference>
<dbReference type="Gene3D" id="3.30.70.3490">
    <property type="match status" value="1"/>
</dbReference>
<comment type="similarity">
    <text evidence="1 5">Belongs to the OSBP family.</text>
</comment>
<dbReference type="RefSeq" id="XP_013327639.1">
    <property type="nucleotide sequence ID" value="XM_013472185.1"/>
</dbReference>
<keyword evidence="4" id="KW-0446">Lipid-binding</keyword>
<sequence>MSPAAESPHPLPQQLVSMPALDVHDHLCLSPEHARKPFLQSLAAMHVPHLHSNRRSSLQSNKDSGDEQNNSSPEDETVVEPEQGNGKRQQHLAVIAEMARMLKSAGYPVTSAHPHHLAAPSGSGLESSDAAYIYPRAQIYAGTYYKDAMLIRGVTFSFMAHPETLLPMPEIDDPLERFVSVVRFYLSGWHIKPPGVKKPLNPILGETFTCYWDYADGTRGYYIAEQTSHHPPKSSYFFMAPEHHIRIDGTLKPRSRFLGNSAASIMEGVAILRLLNRGGDKKGEKYILTQPNMYARGILFGKMKYELGDHSYIRCPENNLLADIEFKTKGYFSGTYNAIGGTIKNEKTGEVHYEISGLWNGEMYLKNSHTGKKELLFNATNAKHTPPSTRPLEEQSERESQKLWYSTVQALHARNHDLATSEKTKIEDRQRDEATKRADEGVEWHPRLFRPVRGGPGGSEEGEEDLDWIINAEIDGKNAELANKQILSIAPILPGQQVSHQFDIPPYSPSSKSKSQGQSGGDNLIDFGDENAAPARSGTTNAGGASQDLLGGDESQGPGQNSSGLMAPLVPTTSHTSKNPMERLDSKSPDGDIFVDAEEK</sequence>
<evidence type="ECO:0000256" key="3">
    <source>
        <dbReference type="ARBA" id="ARBA00023055"/>
    </source>
</evidence>
<keyword evidence="8" id="KW-1185">Reference proteome</keyword>
<dbReference type="GO" id="GO:0016020">
    <property type="term" value="C:membrane"/>
    <property type="evidence" value="ECO:0007669"/>
    <property type="project" value="TreeGrafter"/>
</dbReference>
<gene>
    <name evidence="7" type="ORF">T310_4933</name>
</gene>
<feature type="compositionally biased region" description="Basic and acidic residues" evidence="6">
    <location>
        <begin position="419"/>
        <end position="446"/>
    </location>
</feature>
<dbReference type="STRING" id="1408163.A0A0F4YRV7"/>
<dbReference type="InterPro" id="IPR000648">
    <property type="entry name" value="Oxysterol-bd"/>
</dbReference>
<dbReference type="OrthoDB" id="14833at2759"/>
<accession>A0A0F4YRV7</accession>
<dbReference type="Proteomes" id="UP000053958">
    <property type="component" value="Unassembled WGS sequence"/>
</dbReference>
<dbReference type="GO" id="GO:0006869">
    <property type="term" value="P:lipid transport"/>
    <property type="evidence" value="ECO:0007669"/>
    <property type="project" value="UniProtKB-KW"/>
</dbReference>
<dbReference type="PROSITE" id="PS01013">
    <property type="entry name" value="OSBP"/>
    <property type="match status" value="1"/>
</dbReference>
<evidence type="ECO:0000313" key="7">
    <source>
        <dbReference type="EMBL" id="KKA21027.1"/>
    </source>
</evidence>
<comment type="caution">
    <text evidence="7">The sequence shown here is derived from an EMBL/GenBank/DDBJ whole genome shotgun (WGS) entry which is preliminary data.</text>
</comment>
<keyword evidence="2" id="KW-0813">Transport</keyword>
<evidence type="ECO:0000256" key="6">
    <source>
        <dbReference type="SAM" id="MobiDB-lite"/>
    </source>
</evidence>
<dbReference type="FunFam" id="2.40.160.120:FF:000007">
    <property type="entry name" value="Oxysterol binding protein"/>
    <property type="match status" value="1"/>
</dbReference>
<dbReference type="GO" id="GO:0005829">
    <property type="term" value="C:cytosol"/>
    <property type="evidence" value="ECO:0007669"/>
    <property type="project" value="TreeGrafter"/>
</dbReference>
<feature type="compositionally biased region" description="Polar residues" evidence="6">
    <location>
        <begin position="55"/>
        <end position="72"/>
    </location>
</feature>
<dbReference type="FunFam" id="3.30.70.3490:FF:000020">
    <property type="entry name" value="Oxysterol binding protein (Osh7), putative"/>
    <property type="match status" value="1"/>
</dbReference>
<dbReference type="Pfam" id="PF01237">
    <property type="entry name" value="Oxysterol_BP"/>
    <property type="match status" value="1"/>
</dbReference>
<reference evidence="7 8" key="1">
    <citation type="submission" date="2015-04" db="EMBL/GenBank/DDBJ databases">
        <authorList>
            <person name="Heijne W.H."/>
            <person name="Fedorova N.D."/>
            <person name="Nierman W.C."/>
            <person name="Vollebregt A.W."/>
            <person name="Zhao Z."/>
            <person name="Wu L."/>
            <person name="Kumar M."/>
            <person name="Stam H."/>
            <person name="van den Berg M.A."/>
            <person name="Pel H.J."/>
        </authorList>
    </citation>
    <scope>NUCLEOTIDE SEQUENCE [LARGE SCALE GENOMIC DNA]</scope>
    <source>
        <strain evidence="7 8">CBS 393.64</strain>
    </source>
</reference>
<dbReference type="GO" id="GO:0032541">
    <property type="term" value="C:cortical endoplasmic reticulum"/>
    <property type="evidence" value="ECO:0007669"/>
    <property type="project" value="TreeGrafter"/>
</dbReference>